<dbReference type="SUPFAM" id="SSF53335">
    <property type="entry name" value="S-adenosyl-L-methionine-dependent methyltransferases"/>
    <property type="match status" value="1"/>
</dbReference>
<evidence type="ECO:0000256" key="3">
    <source>
        <dbReference type="ARBA" id="ARBA00022603"/>
    </source>
</evidence>
<keyword evidence="4 6" id="KW-0735">Signal-anchor</keyword>
<reference evidence="7 8" key="1">
    <citation type="submission" date="2022-12" db="EMBL/GenBank/DDBJ databases">
        <title>Chromosome-scale assembly of the Ensete ventricosum genome.</title>
        <authorList>
            <person name="Dussert Y."/>
            <person name="Stocks J."/>
            <person name="Wendawek A."/>
            <person name="Woldeyes F."/>
            <person name="Nichols R.A."/>
            <person name="Borrell J.S."/>
        </authorList>
    </citation>
    <scope>NUCLEOTIDE SEQUENCE [LARGE SCALE GENOMIC DNA]</scope>
    <source>
        <strain evidence="8">cv. Maze</strain>
        <tissue evidence="7">Seeds</tissue>
    </source>
</reference>
<dbReference type="Pfam" id="PF03141">
    <property type="entry name" value="Methyltransf_29"/>
    <property type="match status" value="1"/>
</dbReference>
<dbReference type="EC" id="2.1.1.-" evidence="6"/>
<dbReference type="InterPro" id="IPR029063">
    <property type="entry name" value="SAM-dependent_MTases_sf"/>
</dbReference>
<comment type="caution">
    <text evidence="7">The sequence shown here is derived from an EMBL/GenBank/DDBJ whole genome shotgun (WGS) entry which is preliminary data.</text>
</comment>
<keyword evidence="4 6" id="KW-0812">Transmembrane</keyword>
<keyword evidence="6" id="KW-0325">Glycoprotein</keyword>
<keyword evidence="8" id="KW-1185">Reference proteome</keyword>
<dbReference type="AlphaFoldDB" id="A0AAV8RAM4"/>
<dbReference type="GO" id="GO:0008168">
    <property type="term" value="F:methyltransferase activity"/>
    <property type="evidence" value="ECO:0007669"/>
    <property type="project" value="UniProtKB-UniRule"/>
</dbReference>
<evidence type="ECO:0000256" key="4">
    <source>
        <dbReference type="ARBA" id="ARBA00022968"/>
    </source>
</evidence>
<organism evidence="7 8">
    <name type="scientific">Ensete ventricosum</name>
    <name type="common">Abyssinian banana</name>
    <name type="synonym">Musa ensete</name>
    <dbReference type="NCBI Taxonomy" id="4639"/>
    <lineage>
        <taxon>Eukaryota</taxon>
        <taxon>Viridiplantae</taxon>
        <taxon>Streptophyta</taxon>
        <taxon>Embryophyta</taxon>
        <taxon>Tracheophyta</taxon>
        <taxon>Spermatophyta</taxon>
        <taxon>Magnoliopsida</taxon>
        <taxon>Liliopsida</taxon>
        <taxon>Zingiberales</taxon>
        <taxon>Musaceae</taxon>
        <taxon>Ensete</taxon>
    </lineage>
</organism>
<proteinExistence type="inferred from homology"/>
<accession>A0AAV8RAM4</accession>
<evidence type="ECO:0000256" key="1">
    <source>
        <dbReference type="ARBA" id="ARBA00004606"/>
    </source>
</evidence>
<protein>
    <recommendedName>
        <fullName evidence="6">Methyltransferase</fullName>
        <ecNumber evidence="6">2.1.1.-</ecNumber>
    </recommendedName>
</protein>
<evidence type="ECO:0000313" key="7">
    <source>
        <dbReference type="EMBL" id="KAJ8497692.1"/>
    </source>
</evidence>
<sequence length="134" mass="15677">MMLKYRERHCPKKNELLHCLIPAPPKYKNPFRWPQSREYAWYDNLPHRELSIEKAIQNWIQVEDDRFRFPGGGPMFPRGADAYIDDIDALIPWNLSAFASLLFGFDRGVAAGRTDLGFFEKVVFNFVFPAHGWS</sequence>
<dbReference type="GO" id="GO:0016020">
    <property type="term" value="C:membrane"/>
    <property type="evidence" value="ECO:0007669"/>
    <property type="project" value="UniProtKB-SubCell"/>
</dbReference>
<evidence type="ECO:0000256" key="2">
    <source>
        <dbReference type="ARBA" id="ARBA00008361"/>
    </source>
</evidence>
<name>A0AAV8RAM4_ENSVE</name>
<evidence type="ECO:0000313" key="8">
    <source>
        <dbReference type="Proteomes" id="UP001222027"/>
    </source>
</evidence>
<keyword evidence="3 6" id="KW-0489">Methyltransferase</keyword>
<dbReference type="GO" id="GO:0005768">
    <property type="term" value="C:endosome"/>
    <property type="evidence" value="ECO:0007669"/>
    <property type="project" value="TreeGrafter"/>
</dbReference>
<dbReference type="InterPro" id="IPR004159">
    <property type="entry name" value="Put_SAM_MeTrfase"/>
</dbReference>
<dbReference type="GO" id="GO:0005802">
    <property type="term" value="C:trans-Golgi network"/>
    <property type="evidence" value="ECO:0007669"/>
    <property type="project" value="TreeGrafter"/>
</dbReference>
<comment type="similarity">
    <text evidence="2 6">Belongs to the methyltransferase superfamily.</text>
</comment>
<comment type="subcellular location">
    <subcellularLocation>
        <location evidence="5">Endomembrane system</location>
        <topology evidence="5">Single-pass membrane protein</topology>
    </subcellularLocation>
    <subcellularLocation>
        <location evidence="1 6">Membrane</location>
        <topology evidence="1 6">Single-pass type II membrane protein</topology>
    </subcellularLocation>
</comment>
<gene>
    <name evidence="7" type="ORF">OPV22_008244</name>
</gene>
<dbReference type="GO" id="GO:0032259">
    <property type="term" value="P:methylation"/>
    <property type="evidence" value="ECO:0007669"/>
    <property type="project" value="UniProtKB-KW"/>
</dbReference>
<dbReference type="PANTHER" id="PTHR10108:SF1171">
    <property type="entry name" value="METHYLTRANSFERASE"/>
    <property type="match status" value="1"/>
</dbReference>
<keyword evidence="6" id="KW-0808">Transferase</keyword>
<dbReference type="EMBL" id="JAQQAF010000003">
    <property type="protein sequence ID" value="KAJ8497692.1"/>
    <property type="molecule type" value="Genomic_DNA"/>
</dbReference>
<evidence type="ECO:0000256" key="5">
    <source>
        <dbReference type="ARBA" id="ARBA00037847"/>
    </source>
</evidence>
<dbReference type="Proteomes" id="UP001222027">
    <property type="component" value="Unassembled WGS sequence"/>
</dbReference>
<evidence type="ECO:0000256" key="6">
    <source>
        <dbReference type="RuleBase" id="RU366043"/>
    </source>
</evidence>
<dbReference type="PANTHER" id="PTHR10108">
    <property type="entry name" value="SAM-DEPENDENT METHYLTRANSFERASE"/>
    <property type="match status" value="1"/>
</dbReference>